<feature type="compositionally biased region" description="Basic and acidic residues" evidence="2">
    <location>
        <begin position="11"/>
        <end position="20"/>
    </location>
</feature>
<accession>A0ABM8ITQ7</accession>
<dbReference type="InterPro" id="IPR027417">
    <property type="entry name" value="P-loop_NTPase"/>
</dbReference>
<evidence type="ECO:0000313" key="5">
    <source>
        <dbReference type="Proteomes" id="UP001341135"/>
    </source>
</evidence>
<evidence type="ECO:0000259" key="3">
    <source>
        <dbReference type="SMART" id="SM00382"/>
    </source>
</evidence>
<dbReference type="RefSeq" id="WP_338251627.1">
    <property type="nucleotide sequence ID" value="NZ_AP028907.1"/>
</dbReference>
<dbReference type="PANTHER" id="PTHR30486">
    <property type="entry name" value="TWITCHING MOTILITY PROTEIN PILT"/>
    <property type="match status" value="1"/>
</dbReference>
<dbReference type="Gene3D" id="3.30.450.380">
    <property type="match status" value="1"/>
</dbReference>
<dbReference type="SUPFAM" id="SSF52540">
    <property type="entry name" value="P-loop containing nucleoside triphosphate hydrolases"/>
    <property type="match status" value="1"/>
</dbReference>
<feature type="region of interest" description="Disordered" evidence="2">
    <location>
        <begin position="1"/>
        <end position="31"/>
    </location>
</feature>
<dbReference type="InterPro" id="IPR001482">
    <property type="entry name" value="T2SS/T4SS_dom"/>
</dbReference>
<sequence>MGEEAASKGAGEAEEKREAEGSGETAEDVLEKTVEKQEEAQVLREYSILEEPRVAVRVFEDVDGRRFYHVEEPPLTDIGKRVHSELIKRILGDMKLLRRFSELEDLGEGLREAYKLAKPALRRWRGKLRKAGVDPEQEAMAVAYYIARDLVGYGRLDPLIRDQYIEDISCNGLFTPVFVYHSEFEWLTTSITFNDREELERVVMKLALRSGREPSLARPIVEGVLRPEGYRVHIILDVVSRRGHSFTIRKFRAEPYTIVELLRRRTLDEGVAAALWAAIQYKQGVVIYGPTGSGKTTLLNALAMLLPPEYKIVTVEDTPEIYIPFHDNWAAMHTRFSDMPGVQNVTLQTQVESALRMRPDVIIVGEIRSLEAFAFFQALATGHGGLTTVHAESADVLIRRLASPPMKVPKSLIAAAKLYVNILRIERGGRVYRKVTRVDEASVYDPSRDEVVLGRLFQWLSREDDWRLARRESSFVKSIAELLVVKPEDVWRDLQMRATVLRWAAKRNMDMLELHETVRMYMRDPDKTYQEALSEVEPYEFKLLR</sequence>
<dbReference type="PANTHER" id="PTHR30486:SF6">
    <property type="entry name" value="TYPE IV PILUS RETRACTATION ATPASE PILT"/>
    <property type="match status" value="1"/>
</dbReference>
<keyword evidence="5" id="KW-1185">Reference proteome</keyword>
<proteinExistence type="inferred from homology"/>
<evidence type="ECO:0000256" key="2">
    <source>
        <dbReference type="SAM" id="MobiDB-lite"/>
    </source>
</evidence>
<dbReference type="CDD" id="cd01130">
    <property type="entry name" value="VirB11-like_ATPase"/>
    <property type="match status" value="1"/>
</dbReference>
<dbReference type="EMBL" id="AP028907">
    <property type="protein sequence ID" value="BES80950.1"/>
    <property type="molecule type" value="Genomic_DNA"/>
</dbReference>
<protein>
    <submittedName>
        <fullName evidence="4">Type II/IV secretion system ATPase subunit</fullName>
    </submittedName>
</protein>
<evidence type="ECO:0000256" key="1">
    <source>
        <dbReference type="ARBA" id="ARBA00006611"/>
    </source>
</evidence>
<dbReference type="Pfam" id="PF00437">
    <property type="entry name" value="T2SSE"/>
    <property type="match status" value="1"/>
</dbReference>
<dbReference type="SMART" id="SM00382">
    <property type="entry name" value="AAA"/>
    <property type="match status" value="1"/>
</dbReference>
<name>A0ABM8ITQ7_9CREN</name>
<dbReference type="InterPro" id="IPR050921">
    <property type="entry name" value="T4SS_GSP_E_ATPase"/>
</dbReference>
<dbReference type="InterPro" id="IPR003593">
    <property type="entry name" value="AAA+_ATPase"/>
</dbReference>
<dbReference type="Gene3D" id="3.40.50.300">
    <property type="entry name" value="P-loop containing nucleotide triphosphate hydrolases"/>
    <property type="match status" value="1"/>
</dbReference>
<feature type="domain" description="AAA+ ATPase" evidence="3">
    <location>
        <begin position="281"/>
        <end position="412"/>
    </location>
</feature>
<organism evidence="4 5">
    <name type="scientific">Pyrodictium abyssi</name>
    <dbReference type="NCBI Taxonomy" id="54256"/>
    <lineage>
        <taxon>Archaea</taxon>
        <taxon>Thermoproteota</taxon>
        <taxon>Thermoprotei</taxon>
        <taxon>Desulfurococcales</taxon>
        <taxon>Pyrodictiaceae</taxon>
        <taxon>Pyrodictium</taxon>
    </lineage>
</organism>
<comment type="similarity">
    <text evidence="1">Belongs to the GSP E family.</text>
</comment>
<gene>
    <name evidence="4" type="ORF">PABY_05170</name>
</gene>
<dbReference type="Proteomes" id="UP001341135">
    <property type="component" value="Chromosome"/>
</dbReference>
<reference evidence="4 5" key="1">
    <citation type="submission" date="2023-09" db="EMBL/GenBank/DDBJ databases">
        <title>Pyrofollis japonicus gen. nov. sp. nov., a novel member of the family Pyrodictiaceae isolated from the Iheya North hydrothermal field.</title>
        <authorList>
            <person name="Miyazaki U."/>
            <person name="Sanari M."/>
            <person name="Tame A."/>
            <person name="Kitajima M."/>
            <person name="Okamoto A."/>
            <person name="Sawayama S."/>
            <person name="Miyazaki J."/>
            <person name="Takai K."/>
            <person name="Nakagawa S."/>
        </authorList>
    </citation>
    <scope>NUCLEOTIDE SEQUENCE [LARGE SCALE GENOMIC DNA]</scope>
    <source>
        <strain evidence="4 5">AV2</strain>
    </source>
</reference>
<evidence type="ECO:0000313" key="4">
    <source>
        <dbReference type="EMBL" id="BES80950.1"/>
    </source>
</evidence>
<dbReference type="GeneID" id="89288552"/>